<dbReference type="Gene3D" id="3.60.15.10">
    <property type="entry name" value="Ribonuclease Z/Hydroxyacylglutathione hydrolase-like"/>
    <property type="match status" value="1"/>
</dbReference>
<dbReference type="PANTHER" id="PTHR46233:SF3">
    <property type="entry name" value="HYDROXYACYLGLUTATHIONE HYDROLASE GLOC"/>
    <property type="match status" value="1"/>
</dbReference>
<sequence length="230" mass="25499">MSLHLLRTGPLRVNTFLIPLCENYVLIVDPAGCKFSRDEGSIVSYLESKKLRPAAIVLTHGHFDHVSGLPAIKKAFPKIPIAIHKNDADMIGPSSELSQGQALAQMGFDQFLPYVSNLPEATAFLEEGKSLQEVFEDCKFPENLEAALSNWHVMHTPGHTEGSCCLYNEVEEILISGDTLFFKSWGRTDLIGGNERKIHQSLAKIVEECEGDTKVYPGHDHTGFTLAENY</sequence>
<dbReference type="SMART" id="SM00849">
    <property type="entry name" value="Lactamase_B"/>
    <property type="match status" value="1"/>
</dbReference>
<dbReference type="InterPro" id="IPR001279">
    <property type="entry name" value="Metallo-B-lactamas"/>
</dbReference>
<keyword evidence="4" id="KW-0862">Zinc</keyword>
<dbReference type="GO" id="GO:0016787">
    <property type="term" value="F:hydrolase activity"/>
    <property type="evidence" value="ECO:0007669"/>
    <property type="project" value="UniProtKB-KW"/>
</dbReference>
<dbReference type="CDD" id="cd06262">
    <property type="entry name" value="metallo-hydrolase-like_MBL-fold"/>
    <property type="match status" value="1"/>
</dbReference>
<evidence type="ECO:0000259" key="5">
    <source>
        <dbReference type="SMART" id="SM00849"/>
    </source>
</evidence>
<organism evidence="6 7">
    <name type="scientific">Treponema ruminis</name>
    <dbReference type="NCBI Taxonomy" id="744515"/>
    <lineage>
        <taxon>Bacteria</taxon>
        <taxon>Pseudomonadati</taxon>
        <taxon>Spirochaetota</taxon>
        <taxon>Spirochaetia</taxon>
        <taxon>Spirochaetales</taxon>
        <taxon>Treponemataceae</taxon>
        <taxon>Treponema</taxon>
    </lineage>
</organism>
<protein>
    <submittedName>
        <fullName evidence="6">Glyoxylase-like metal-dependent hydrolase (Beta-lactamase superfamily II)</fullName>
    </submittedName>
</protein>
<comment type="cofactor">
    <cofactor evidence="1">
        <name>Zn(2+)</name>
        <dbReference type="ChEBI" id="CHEBI:29105"/>
    </cofactor>
</comment>
<keyword evidence="7" id="KW-1185">Reference proteome</keyword>
<name>A0A7W8LKX3_9SPIR</name>
<dbReference type="RefSeq" id="WP_184656435.1">
    <property type="nucleotide sequence ID" value="NZ_JACHFQ010000001.1"/>
</dbReference>
<reference evidence="6 7" key="1">
    <citation type="submission" date="2020-08" db="EMBL/GenBank/DDBJ databases">
        <title>Genomic Encyclopedia of Type Strains, Phase IV (KMG-IV): sequencing the most valuable type-strain genomes for metagenomic binning, comparative biology and taxonomic classification.</title>
        <authorList>
            <person name="Goeker M."/>
        </authorList>
    </citation>
    <scope>NUCLEOTIDE SEQUENCE [LARGE SCALE GENOMIC DNA]</scope>
    <source>
        <strain evidence="6 7">DSM 103462</strain>
    </source>
</reference>
<keyword evidence="2" id="KW-0479">Metal-binding</keyword>
<dbReference type="Proteomes" id="UP000518887">
    <property type="component" value="Unassembled WGS sequence"/>
</dbReference>
<dbReference type="EMBL" id="JACHFQ010000001">
    <property type="protein sequence ID" value="MBB5224794.1"/>
    <property type="molecule type" value="Genomic_DNA"/>
</dbReference>
<dbReference type="SUPFAM" id="SSF56281">
    <property type="entry name" value="Metallo-hydrolase/oxidoreductase"/>
    <property type="match status" value="1"/>
</dbReference>
<proteinExistence type="predicted"/>
<evidence type="ECO:0000313" key="6">
    <source>
        <dbReference type="EMBL" id="MBB5224794.1"/>
    </source>
</evidence>
<evidence type="ECO:0000256" key="3">
    <source>
        <dbReference type="ARBA" id="ARBA00022801"/>
    </source>
</evidence>
<comment type="caution">
    <text evidence="6">The sequence shown here is derived from an EMBL/GenBank/DDBJ whole genome shotgun (WGS) entry which is preliminary data.</text>
</comment>
<dbReference type="AlphaFoldDB" id="A0A7W8LKX3"/>
<evidence type="ECO:0000256" key="4">
    <source>
        <dbReference type="ARBA" id="ARBA00022833"/>
    </source>
</evidence>
<feature type="domain" description="Metallo-beta-lactamase" evidence="5">
    <location>
        <begin position="12"/>
        <end position="219"/>
    </location>
</feature>
<dbReference type="InterPro" id="IPR036866">
    <property type="entry name" value="RibonucZ/Hydroxyglut_hydro"/>
</dbReference>
<evidence type="ECO:0000313" key="7">
    <source>
        <dbReference type="Proteomes" id="UP000518887"/>
    </source>
</evidence>
<dbReference type="InterPro" id="IPR051453">
    <property type="entry name" value="MBL_Glyoxalase_II"/>
</dbReference>
<evidence type="ECO:0000256" key="2">
    <source>
        <dbReference type="ARBA" id="ARBA00022723"/>
    </source>
</evidence>
<keyword evidence="3 6" id="KW-0378">Hydrolase</keyword>
<gene>
    <name evidence="6" type="ORF">HNP76_000134</name>
</gene>
<dbReference type="PANTHER" id="PTHR46233">
    <property type="entry name" value="HYDROXYACYLGLUTATHIONE HYDROLASE GLOC"/>
    <property type="match status" value="1"/>
</dbReference>
<dbReference type="GO" id="GO:0046872">
    <property type="term" value="F:metal ion binding"/>
    <property type="evidence" value="ECO:0007669"/>
    <property type="project" value="UniProtKB-KW"/>
</dbReference>
<dbReference type="Pfam" id="PF00753">
    <property type="entry name" value="Lactamase_B"/>
    <property type="match status" value="1"/>
</dbReference>
<evidence type="ECO:0000256" key="1">
    <source>
        <dbReference type="ARBA" id="ARBA00001947"/>
    </source>
</evidence>
<accession>A0A7W8LKX3</accession>